<keyword evidence="5 9" id="KW-0472">Membrane</keyword>
<evidence type="ECO:0000256" key="6">
    <source>
        <dbReference type="ARBA" id="ARBA00025718"/>
    </source>
</evidence>
<organism evidence="10 11">
    <name type="scientific">Drosophila navojoa</name>
    <name type="common">Fruit fly</name>
    <dbReference type="NCBI Taxonomy" id="7232"/>
    <lineage>
        <taxon>Eukaryota</taxon>
        <taxon>Metazoa</taxon>
        <taxon>Ecdysozoa</taxon>
        <taxon>Arthropoda</taxon>
        <taxon>Hexapoda</taxon>
        <taxon>Insecta</taxon>
        <taxon>Pterygota</taxon>
        <taxon>Neoptera</taxon>
        <taxon>Endopterygota</taxon>
        <taxon>Diptera</taxon>
        <taxon>Brachycera</taxon>
        <taxon>Muscomorpha</taxon>
        <taxon>Ephydroidea</taxon>
        <taxon>Drosophilidae</taxon>
        <taxon>Drosophila</taxon>
    </lineage>
</organism>
<reference evidence="10 11" key="1">
    <citation type="journal article" date="2019" name="J. Hered.">
        <title>An Improved Genome Assembly for Drosophila navojoa, the Basal Species in the mojavensis Cluster.</title>
        <authorList>
            <person name="Vanderlinde T."/>
            <person name="Dupim E.G."/>
            <person name="Nazario-Yepiz N.O."/>
            <person name="Carvalho A.B."/>
        </authorList>
    </citation>
    <scope>NUCLEOTIDE SEQUENCE [LARGE SCALE GENOMIC DNA]</scope>
    <source>
        <strain evidence="10">Navoj_Jal97</strain>
        <tissue evidence="10">Whole organism</tissue>
    </source>
</reference>
<dbReference type="STRING" id="7232.A0A484BLP9"/>
<accession>A0A484BLP9</accession>
<evidence type="ECO:0000313" key="11">
    <source>
        <dbReference type="Proteomes" id="UP000295192"/>
    </source>
</evidence>
<feature type="transmembrane region" description="Helical" evidence="9">
    <location>
        <begin position="1451"/>
        <end position="1471"/>
    </location>
</feature>
<comment type="similarity">
    <text evidence="6">Belongs to the Vang family.</text>
</comment>
<dbReference type="Pfam" id="PF13174">
    <property type="entry name" value="TPR_6"/>
    <property type="match status" value="1"/>
</dbReference>
<dbReference type="InterPro" id="IPR009539">
    <property type="entry name" value="VANGL"/>
</dbReference>
<keyword evidence="3 9" id="KW-0812">Transmembrane</keyword>
<comment type="caution">
    <text evidence="10">The sequence shown here is derived from an EMBL/GenBank/DDBJ whole genome shotgun (WGS) entry which is preliminary data.</text>
</comment>
<feature type="transmembrane region" description="Helical" evidence="9">
    <location>
        <begin position="1421"/>
        <end position="1439"/>
    </location>
</feature>
<sequence length="1803" mass="204966">MISTMSTKESKALIKDIRETIKMAKYGDAIHKCQRLLRGDPKNYMGYLLLGAAYQNIDKVEAAKFLRKSIEYTEGPATVALQGLANCAPAEELPQVYEQLIDLVPEKCLEYYDKLYALAANAALTKSCLDVFKKKAQNPNDSHINKILEYLGRIWFSSDLEVPAAETELYKMSMEKLLSVGDADLQSLVYKRYLKFLYKHQDYVSCMRHACNMTESHPRDVYGYEWICMMHCENHEKVHNKAWQSELRRSVPEYAAQLLQLNPKSNLALLVQALELYSKEQFVAARQLALQALEYQPSYRMTQQLLARIHMKLGAHKLALLLWQELGEQHEEYAQCLSYETDVKLLEEASKLLKDKAATDELNLKALARCYYKLGEVEKLKSLPLDAVTHAEFLLPPSEALEALADNESFEALLLRGKLNMKLRNFAEALNCMLKATRLQPHIAECFEHLGQLYQANDDIIRARKCFEKCVSLNALAQEAVDALSSIYQQLGEEDLNEALLLNTLRHLSNDDAIRLQYKLGLHFLKVKKLDNAIQCFRLAIKHDYKCMIYWESLGDAYAARGSYNSAIRVFQKILELSPNNSYAQLQIAVIKTTIRMYPEAIADFDELLKKYPDYLPALRGAAEAHIGLAHNLRSQNLYGRAKDNFKMALEHLQSAFLQSKAQCMVWLWRLTASVLVQTAQLPQSLANLDVTGNLVKREEKIVHLSRKDLLQLAQRFYLCALKLKQNTFLWYELALCSYFSAVYMPEDANSHLEIAAKVCKMAIKAQSNRWQNWNLLGVINMHTANENFPVAQHCLIQAVVTERKSYTAWTNLGVLYIKLGDIRLANEAFKRAQQSSPIYPNAWIGQALVAEIMGEQEEAFDLFRHCQQFEYHPEAAIGYAHWVCHVLSNPALRDKPQNKHAIEHMHADINALDAINWFVQNEESEACIASLTFQGFLFARQKLYKQAINAFTCACQQAPPGTDRDNLYTNLGYLYLKLGQPEHAVSAFDNVAHASFKPISGLALAYYRCGQSHESYATYSNLLASGVAQDEEKAATILVAMASLVYASQGDTDTKTLLYQCILLKNAPIQAFFSAFALGVLHRDNDLIKIIMPDLQKYRFHEKYSADVSYLTANYCLINEGSRQALNYLQQRVRMFPQNPALRKIFVKFLLDYFPNDLTYEKALANMALIALKLGPSYLSDCNNASEISETTIYACRALERVDRTRSLKLIQSAIRMDPINQHARQLLSSITAGRSRRSRNHNNNSGGGGGGGSGGGGGGGTVNNGYHRDRSRHSHRSTHSSKSGKGRSDMAPYQTSVNMTGDDSRDGQEVIEVQILPQDENWGENTTAVTGNTSEQSISMEDINNMWHRENEKGFGFACRRYVESTFYFLLGSGAFFSPVAMVVMPYIGFFPSAFDHPELTQTVRTQLLACSEQCKGQLVSLAARLLLLAIGLWALFMRRTAASMPRIFLYRAIVLLLVTICTFAYWLFYIVQVTNSAKIVVETGGDTVDYKSLVGYATNFVDTLLFIHYVAVVLLELRHQQPCYYVKIIRSPDGVSHSYMLGQLSIQRAAVWVLQHYYVDFPIFNPYLERIPISISKSQRNKISNSFKYYEVDGVSNSQQQSQSRAVLAANARRRDSSHNERFYEEHEYERRVKKRRARLITAAEEAFTHIKRIHNEPAPALPLDPQEAAQAVFPSMARALQKYLRVTRQQPRHTFESILKHLAHCLKHDLSPRAFLEPYLTESPVMQSEKERRWVQSWSLICDDIVSRPISNECTFQLIQNDVSLMVTVYKLPHFNLAEEVVDPKSNKFVLKLNSETSV</sequence>
<dbReference type="PANTHER" id="PTHR20886">
    <property type="entry name" value="VANG-LIKE PROTEIN"/>
    <property type="match status" value="1"/>
</dbReference>
<dbReference type="GO" id="GO:0005886">
    <property type="term" value="C:plasma membrane"/>
    <property type="evidence" value="ECO:0007669"/>
    <property type="project" value="UniProtKB-SubCell"/>
</dbReference>
<dbReference type="Proteomes" id="UP000295192">
    <property type="component" value="Unassembled WGS sequence"/>
</dbReference>
<evidence type="ECO:0000256" key="4">
    <source>
        <dbReference type="ARBA" id="ARBA00022989"/>
    </source>
</evidence>
<proteinExistence type="inferred from homology"/>
<feature type="repeat" description="TPR" evidence="7">
    <location>
        <begin position="807"/>
        <end position="840"/>
    </location>
</feature>
<dbReference type="PROSITE" id="PS50005">
    <property type="entry name" value="TPR"/>
    <property type="match status" value="3"/>
</dbReference>
<feature type="repeat" description="TPR" evidence="7">
    <location>
        <begin position="410"/>
        <end position="443"/>
    </location>
</feature>
<keyword evidence="2" id="KW-1003">Cell membrane</keyword>
<dbReference type="EMBL" id="LSRL02000028">
    <property type="protein sequence ID" value="TDG48960.1"/>
    <property type="molecule type" value="Genomic_DNA"/>
</dbReference>
<dbReference type="OMA" id="IRMYPEA"/>
<dbReference type="SUPFAM" id="SSF48452">
    <property type="entry name" value="TPR-like"/>
    <property type="match status" value="4"/>
</dbReference>
<keyword evidence="11" id="KW-1185">Reference proteome</keyword>
<dbReference type="Gene3D" id="1.25.40.10">
    <property type="entry name" value="Tetratricopeptide repeat domain"/>
    <property type="match status" value="5"/>
</dbReference>
<protein>
    <submittedName>
        <fullName evidence="10">Uncharacterized protein</fullName>
    </submittedName>
</protein>
<feature type="region of interest" description="Disordered" evidence="8">
    <location>
        <begin position="1232"/>
        <end position="1308"/>
    </location>
</feature>
<feature type="repeat" description="TPR" evidence="7">
    <location>
        <begin position="548"/>
        <end position="581"/>
    </location>
</feature>
<evidence type="ECO:0000256" key="3">
    <source>
        <dbReference type="ARBA" id="ARBA00022692"/>
    </source>
</evidence>
<evidence type="ECO:0000256" key="2">
    <source>
        <dbReference type="ARBA" id="ARBA00022475"/>
    </source>
</evidence>
<dbReference type="OrthoDB" id="8887313at2759"/>
<evidence type="ECO:0000256" key="8">
    <source>
        <dbReference type="SAM" id="MobiDB-lite"/>
    </source>
</evidence>
<evidence type="ECO:0000256" key="5">
    <source>
        <dbReference type="ARBA" id="ARBA00023136"/>
    </source>
</evidence>
<dbReference type="PROSITE" id="PS50293">
    <property type="entry name" value="TPR_REGION"/>
    <property type="match status" value="1"/>
</dbReference>
<dbReference type="InterPro" id="IPR011990">
    <property type="entry name" value="TPR-like_helical_dom_sf"/>
</dbReference>
<keyword evidence="4 9" id="KW-1133">Transmembrane helix</keyword>
<dbReference type="Pfam" id="PF06638">
    <property type="entry name" value="Strabismus"/>
    <property type="match status" value="1"/>
</dbReference>
<feature type="transmembrane region" description="Helical" evidence="9">
    <location>
        <begin position="1369"/>
        <end position="1390"/>
    </location>
</feature>
<gene>
    <name evidence="10" type="ORF">AWZ03_004644</name>
</gene>
<evidence type="ECO:0000256" key="1">
    <source>
        <dbReference type="ARBA" id="ARBA00004651"/>
    </source>
</evidence>
<dbReference type="Pfam" id="PF13432">
    <property type="entry name" value="TPR_16"/>
    <property type="match status" value="1"/>
</dbReference>
<evidence type="ECO:0000313" key="10">
    <source>
        <dbReference type="EMBL" id="TDG48960.1"/>
    </source>
</evidence>
<evidence type="ECO:0000256" key="9">
    <source>
        <dbReference type="SAM" id="Phobius"/>
    </source>
</evidence>
<keyword evidence="7" id="KW-0802">TPR repeat</keyword>
<feature type="compositionally biased region" description="Gly residues" evidence="8">
    <location>
        <begin position="1247"/>
        <end position="1264"/>
    </location>
</feature>
<name>A0A484BLP9_DRONA</name>
<dbReference type="SMART" id="SM00028">
    <property type="entry name" value="TPR"/>
    <property type="match status" value="12"/>
</dbReference>
<comment type="subcellular location">
    <subcellularLocation>
        <location evidence="1">Cell membrane</location>
        <topology evidence="1">Multi-pass membrane protein</topology>
    </subcellularLocation>
</comment>
<feature type="transmembrane region" description="Helical" evidence="9">
    <location>
        <begin position="1496"/>
        <end position="1518"/>
    </location>
</feature>
<dbReference type="InterPro" id="IPR019734">
    <property type="entry name" value="TPR_rpt"/>
</dbReference>
<feature type="compositionally biased region" description="Basic residues" evidence="8">
    <location>
        <begin position="1271"/>
        <end position="1287"/>
    </location>
</feature>
<dbReference type="Pfam" id="PF13181">
    <property type="entry name" value="TPR_8"/>
    <property type="match status" value="4"/>
</dbReference>
<evidence type="ECO:0000256" key="7">
    <source>
        <dbReference type="PROSITE-ProRule" id="PRU00339"/>
    </source>
</evidence>